<dbReference type="EMBL" id="QQWC01000002">
    <property type="protein sequence ID" value="REJ43309.1"/>
    <property type="molecule type" value="Genomic_DNA"/>
</dbReference>
<sequence length="80" mass="8955">MLISRELGRDRTGIRIYTRSPLGYTFISDRDGFLKNLKISLRFLVKKNMAEEVPTGAYTGGDAATASFPLAQILCYNVDH</sequence>
<comment type="caution">
    <text evidence="1">The sequence shown here is derived from an EMBL/GenBank/DDBJ whole genome shotgun (WGS) entry which is preliminary data.</text>
</comment>
<proteinExistence type="predicted"/>
<dbReference type="AlphaFoldDB" id="A0A3E0L720"/>
<protein>
    <submittedName>
        <fullName evidence="1">Uncharacterized protein</fullName>
    </submittedName>
</protein>
<reference evidence="1 2" key="1">
    <citation type="submission" date="2017-10" db="EMBL/GenBank/DDBJ databases">
        <title>A large-scale comparative metagenomic study reveals the eutrophication-driven functional interactions in six Microcystis-epibionts communities.</title>
        <authorList>
            <person name="Li Q."/>
            <person name="Lin F."/>
        </authorList>
    </citation>
    <scope>NUCLEOTIDE SEQUENCE [LARGE SCALE GENOMIC DNA]</scope>
    <source>
        <strain evidence="1">TF09</strain>
    </source>
</reference>
<gene>
    <name evidence="1" type="ORF">DWQ54_10795</name>
</gene>
<organism evidence="1 2">
    <name type="scientific">Microcystis flos-aquae TF09</name>
    <dbReference type="NCBI Taxonomy" id="2060473"/>
    <lineage>
        <taxon>Bacteria</taxon>
        <taxon>Bacillati</taxon>
        <taxon>Cyanobacteriota</taxon>
        <taxon>Cyanophyceae</taxon>
        <taxon>Oscillatoriophycideae</taxon>
        <taxon>Chroococcales</taxon>
        <taxon>Microcystaceae</taxon>
        <taxon>Microcystis</taxon>
    </lineage>
</organism>
<evidence type="ECO:0000313" key="2">
    <source>
        <dbReference type="Proteomes" id="UP000256873"/>
    </source>
</evidence>
<accession>A0A3E0L720</accession>
<name>A0A3E0L720_9CHRO</name>
<dbReference type="Proteomes" id="UP000256873">
    <property type="component" value="Unassembled WGS sequence"/>
</dbReference>
<evidence type="ECO:0000313" key="1">
    <source>
        <dbReference type="EMBL" id="REJ43309.1"/>
    </source>
</evidence>